<feature type="transmembrane region" description="Helical" evidence="15">
    <location>
        <begin position="34"/>
        <end position="56"/>
    </location>
</feature>
<dbReference type="InterPro" id="IPR005702">
    <property type="entry name" value="Wzc-like_C"/>
</dbReference>
<feature type="coiled-coil region" evidence="14">
    <location>
        <begin position="289"/>
        <end position="316"/>
    </location>
</feature>
<dbReference type="EC" id="2.7.10.2" evidence="19"/>
<evidence type="ECO:0000256" key="1">
    <source>
        <dbReference type="ARBA" id="ARBA00004429"/>
    </source>
</evidence>
<dbReference type="Pfam" id="PF23607">
    <property type="entry name" value="WZC_N"/>
    <property type="match status" value="1"/>
</dbReference>
<keyword evidence="8 19" id="KW-0418">Kinase</keyword>
<keyword evidence="9" id="KW-0067">ATP-binding</keyword>
<name>A0A7G8Q2P8_9GAMM</name>
<keyword evidence="4" id="KW-0997">Cell inner membrane</keyword>
<dbReference type="FunFam" id="3.40.50.300:FF:000527">
    <property type="entry name" value="Tyrosine-protein kinase etk"/>
    <property type="match status" value="1"/>
</dbReference>
<dbReference type="Pfam" id="PF13614">
    <property type="entry name" value="AAA_31"/>
    <property type="match status" value="1"/>
</dbReference>
<dbReference type="GO" id="GO:0005524">
    <property type="term" value="F:ATP binding"/>
    <property type="evidence" value="ECO:0007669"/>
    <property type="project" value="UniProtKB-KW"/>
</dbReference>
<dbReference type="PANTHER" id="PTHR32309">
    <property type="entry name" value="TYROSINE-PROTEIN KINASE"/>
    <property type="match status" value="1"/>
</dbReference>
<evidence type="ECO:0000313" key="20">
    <source>
        <dbReference type="Proteomes" id="UP000515873"/>
    </source>
</evidence>
<dbReference type="Gene3D" id="3.40.50.300">
    <property type="entry name" value="P-loop containing nucleotide triphosphate hydrolases"/>
    <property type="match status" value="1"/>
</dbReference>
<dbReference type="GO" id="GO:0004715">
    <property type="term" value="F:non-membrane spanning protein tyrosine kinase activity"/>
    <property type="evidence" value="ECO:0007669"/>
    <property type="project" value="UniProtKB-EC"/>
</dbReference>
<evidence type="ECO:0000256" key="11">
    <source>
        <dbReference type="ARBA" id="ARBA00023136"/>
    </source>
</evidence>
<dbReference type="InterPro" id="IPR027417">
    <property type="entry name" value="P-loop_NTPase"/>
</dbReference>
<dbReference type="SUPFAM" id="SSF52540">
    <property type="entry name" value="P-loop containing nucleoside triphosphate hydrolases"/>
    <property type="match status" value="1"/>
</dbReference>
<proteinExistence type="inferred from homology"/>
<keyword evidence="11 15" id="KW-0472">Membrane</keyword>
<comment type="similarity">
    <text evidence="2">Belongs to the etk/wzc family.</text>
</comment>
<protein>
    <submittedName>
        <fullName evidence="19">Polysaccharide biosynthesis tyrosine autokinase</fullName>
        <ecNumber evidence="19">2.7.10.2</ecNumber>
    </submittedName>
</protein>
<evidence type="ECO:0000259" key="18">
    <source>
        <dbReference type="Pfam" id="PF13807"/>
    </source>
</evidence>
<keyword evidence="12" id="KW-0829">Tyrosine-protein kinase</keyword>
<evidence type="ECO:0000256" key="3">
    <source>
        <dbReference type="ARBA" id="ARBA00022475"/>
    </source>
</evidence>
<evidence type="ECO:0000256" key="10">
    <source>
        <dbReference type="ARBA" id="ARBA00022989"/>
    </source>
</evidence>
<dbReference type="KEGG" id="dtl:H8F01_18610"/>
<sequence length="736" mass="80258">MTVQLATIQDPVSREDEIDLREVLGTLHDHKWRISFIVLGFIVLSIVYALLATPIYQATSIVQVEQKVPSLPGLSALTQTLGASDSTSTTESALITSRMVVGAAVDKLNLKIDVAPKRFPLIGSFFARHFSSKNPGKLAAPVLGMSRYDWGGSKLEVFQLDVPDSLMDKPLRVTAGENGVYILQDDDGNVLLVGKVGQFSQANGVSAQVWSMVANPGTRFNVVRHRELTVINKLQKAITTTELGKDSGILQLTYSNANAALAAEFLQQVGELYVRQDIDRNSAEAASSLKFVREQLPNVRRDLEKATAALNAYQNQAHSVDVSMQTQSLLDQSVSIDTNIQQLQMQQAEMQRQFTPQHPAYKSLMQQIGTLQAQKAAIEKKVNGLPDTQQELLKLNRDVQVNNDTYTGLLNQAQQLDIARAGTVGNVRIIDKAAVDVTDPVWPKKVLVVLGGTFLGWFVALIYVFMREALNRGIEDPAVIERLGLPVYATIPVSVRERSLQLKRTRGDGRQNMLVVESPKDLATEALRSLRTSLHFARLEAKNNVLMISGASPNAGKTFVAANLAAVVAQSGQRVLVIDGDMRMGSLHKVVGGKADKGLSELISGQAELAEVVRPVASLDNLHFISRGKVPPNPSELLMNAKFSDVVNHLKSLYDLVIIDTPPILVATDASVIGHHCGTGLLVVRFGLNQVRELAVAKQRFEHDGVVIKGAIFNAVEKRSSGYYSYAYYELGGASS</sequence>
<evidence type="ECO:0000256" key="5">
    <source>
        <dbReference type="ARBA" id="ARBA00022679"/>
    </source>
</evidence>
<dbReference type="CDD" id="cd05387">
    <property type="entry name" value="BY-kinase"/>
    <property type="match status" value="1"/>
</dbReference>
<evidence type="ECO:0000256" key="12">
    <source>
        <dbReference type="ARBA" id="ARBA00023137"/>
    </source>
</evidence>
<keyword evidence="6 15" id="KW-0812">Transmembrane</keyword>
<dbReference type="Proteomes" id="UP000515873">
    <property type="component" value="Chromosome"/>
</dbReference>
<dbReference type="InterPro" id="IPR003856">
    <property type="entry name" value="LPS_length_determ_N"/>
</dbReference>
<dbReference type="NCBIfam" id="TIGR01007">
    <property type="entry name" value="eps_fam"/>
    <property type="match status" value="1"/>
</dbReference>
<dbReference type="Pfam" id="PF13807">
    <property type="entry name" value="GNVR"/>
    <property type="match status" value="1"/>
</dbReference>
<feature type="domain" description="AAA" evidence="17">
    <location>
        <begin position="555"/>
        <end position="665"/>
    </location>
</feature>
<keyword evidence="5 19" id="KW-0808">Transferase</keyword>
<evidence type="ECO:0000256" key="2">
    <source>
        <dbReference type="ARBA" id="ARBA00008883"/>
    </source>
</evidence>
<evidence type="ECO:0000256" key="4">
    <source>
        <dbReference type="ARBA" id="ARBA00022519"/>
    </source>
</evidence>
<comment type="catalytic activity">
    <reaction evidence="13">
        <text>L-tyrosyl-[protein] + ATP = O-phospho-L-tyrosyl-[protein] + ADP + H(+)</text>
        <dbReference type="Rhea" id="RHEA:10596"/>
        <dbReference type="Rhea" id="RHEA-COMP:10136"/>
        <dbReference type="Rhea" id="RHEA-COMP:20101"/>
        <dbReference type="ChEBI" id="CHEBI:15378"/>
        <dbReference type="ChEBI" id="CHEBI:30616"/>
        <dbReference type="ChEBI" id="CHEBI:46858"/>
        <dbReference type="ChEBI" id="CHEBI:61978"/>
        <dbReference type="ChEBI" id="CHEBI:456216"/>
    </reaction>
</comment>
<gene>
    <name evidence="19" type="ORF">H8F01_18610</name>
</gene>
<evidence type="ECO:0000256" key="7">
    <source>
        <dbReference type="ARBA" id="ARBA00022741"/>
    </source>
</evidence>
<feature type="transmembrane region" description="Helical" evidence="15">
    <location>
        <begin position="446"/>
        <end position="466"/>
    </location>
</feature>
<evidence type="ECO:0000256" key="9">
    <source>
        <dbReference type="ARBA" id="ARBA00022840"/>
    </source>
</evidence>
<evidence type="ECO:0000256" key="15">
    <source>
        <dbReference type="SAM" id="Phobius"/>
    </source>
</evidence>
<feature type="domain" description="Polysaccharide chain length determinant N-terminal" evidence="16">
    <location>
        <begin position="16"/>
        <end position="108"/>
    </location>
</feature>
<evidence type="ECO:0000256" key="14">
    <source>
        <dbReference type="SAM" id="Coils"/>
    </source>
</evidence>
<reference evidence="19 20" key="1">
    <citation type="submission" date="2020-08" db="EMBL/GenBank/DDBJ databases">
        <title>Dyella sp. G9 isolated from forest soil.</title>
        <authorList>
            <person name="Fu J."/>
            <person name="Qiu L."/>
        </authorList>
    </citation>
    <scope>NUCLEOTIDE SEQUENCE [LARGE SCALE GENOMIC DNA]</scope>
    <source>
        <strain evidence="19 20">G9</strain>
    </source>
</reference>
<accession>A0A7G8Q2P8</accession>
<dbReference type="InterPro" id="IPR050445">
    <property type="entry name" value="Bact_polysacc_biosynth/exp"/>
</dbReference>
<keyword evidence="14" id="KW-0175">Coiled coil</keyword>
<organism evidence="19 20">
    <name type="scientific">Dyella telluris</name>
    <dbReference type="NCBI Taxonomy" id="2763498"/>
    <lineage>
        <taxon>Bacteria</taxon>
        <taxon>Pseudomonadati</taxon>
        <taxon>Pseudomonadota</taxon>
        <taxon>Gammaproteobacteria</taxon>
        <taxon>Lysobacterales</taxon>
        <taxon>Rhodanobacteraceae</taxon>
        <taxon>Dyella</taxon>
    </lineage>
</organism>
<evidence type="ECO:0000259" key="16">
    <source>
        <dbReference type="Pfam" id="PF02706"/>
    </source>
</evidence>
<keyword evidence="3" id="KW-1003">Cell membrane</keyword>
<evidence type="ECO:0000256" key="13">
    <source>
        <dbReference type="ARBA" id="ARBA00053015"/>
    </source>
</evidence>
<evidence type="ECO:0000256" key="8">
    <source>
        <dbReference type="ARBA" id="ARBA00022777"/>
    </source>
</evidence>
<feature type="domain" description="Tyrosine-protein kinase G-rich" evidence="18">
    <location>
        <begin position="387"/>
        <end position="469"/>
    </location>
</feature>
<dbReference type="GO" id="GO:0042802">
    <property type="term" value="F:identical protein binding"/>
    <property type="evidence" value="ECO:0007669"/>
    <property type="project" value="UniProtKB-ARBA"/>
</dbReference>
<dbReference type="AlphaFoldDB" id="A0A7G8Q2P8"/>
<dbReference type="InterPro" id="IPR032807">
    <property type="entry name" value="GNVR"/>
</dbReference>
<keyword evidence="7" id="KW-0547">Nucleotide-binding</keyword>
<keyword evidence="20" id="KW-1185">Reference proteome</keyword>
<evidence type="ECO:0000259" key="17">
    <source>
        <dbReference type="Pfam" id="PF13614"/>
    </source>
</evidence>
<keyword evidence="10 15" id="KW-1133">Transmembrane helix</keyword>
<dbReference type="InterPro" id="IPR025669">
    <property type="entry name" value="AAA_dom"/>
</dbReference>
<comment type="subcellular location">
    <subcellularLocation>
        <location evidence="1">Cell inner membrane</location>
        <topology evidence="1">Multi-pass membrane protein</topology>
    </subcellularLocation>
</comment>
<evidence type="ECO:0000256" key="6">
    <source>
        <dbReference type="ARBA" id="ARBA00022692"/>
    </source>
</evidence>
<dbReference type="RefSeq" id="WP_187056520.1">
    <property type="nucleotide sequence ID" value="NZ_CP060412.1"/>
</dbReference>
<dbReference type="EMBL" id="CP060412">
    <property type="protein sequence ID" value="QNK01056.1"/>
    <property type="molecule type" value="Genomic_DNA"/>
</dbReference>
<dbReference type="Pfam" id="PF02706">
    <property type="entry name" value="Wzz"/>
    <property type="match status" value="1"/>
</dbReference>
<dbReference type="PANTHER" id="PTHR32309:SF32">
    <property type="entry name" value="TYROSINE-PROTEIN KINASE ETK-RELATED"/>
    <property type="match status" value="1"/>
</dbReference>
<evidence type="ECO:0000313" key="19">
    <source>
        <dbReference type="EMBL" id="QNK01056.1"/>
    </source>
</evidence>
<dbReference type="GO" id="GO:0005886">
    <property type="term" value="C:plasma membrane"/>
    <property type="evidence" value="ECO:0007669"/>
    <property type="project" value="UniProtKB-SubCell"/>
</dbReference>